<dbReference type="GO" id="GO:0051301">
    <property type="term" value="P:cell division"/>
    <property type="evidence" value="ECO:0007669"/>
    <property type="project" value="UniProtKB-KW"/>
</dbReference>
<keyword evidence="10 16" id="KW-0133">Cell shape</keyword>
<evidence type="ECO:0000259" key="17">
    <source>
        <dbReference type="PROSITE" id="PS51387"/>
    </source>
</evidence>
<gene>
    <name evidence="16" type="primary">murB</name>
    <name evidence="18" type="ORF">A2933_00950</name>
</gene>
<dbReference type="EC" id="1.3.1.98" evidence="16"/>
<dbReference type="Gene3D" id="3.30.43.10">
    <property type="entry name" value="Uridine Diphospho-n-acetylenolpyruvylglucosamine Reductase, domain 2"/>
    <property type="match status" value="1"/>
</dbReference>
<dbReference type="GO" id="GO:0009252">
    <property type="term" value="P:peptidoglycan biosynthetic process"/>
    <property type="evidence" value="ECO:0007669"/>
    <property type="project" value="UniProtKB-UniRule"/>
</dbReference>
<evidence type="ECO:0000256" key="12">
    <source>
        <dbReference type="ARBA" id="ARBA00023002"/>
    </source>
</evidence>
<dbReference type="InterPro" id="IPR011601">
    <property type="entry name" value="MurB_C"/>
</dbReference>
<dbReference type="GO" id="GO:0071949">
    <property type="term" value="F:FAD binding"/>
    <property type="evidence" value="ECO:0007669"/>
    <property type="project" value="InterPro"/>
</dbReference>
<dbReference type="InterPro" id="IPR036318">
    <property type="entry name" value="FAD-bd_PCMH-like_sf"/>
</dbReference>
<dbReference type="GO" id="GO:0008762">
    <property type="term" value="F:UDP-N-acetylmuramate dehydrogenase activity"/>
    <property type="evidence" value="ECO:0007669"/>
    <property type="project" value="UniProtKB-UniRule"/>
</dbReference>
<comment type="catalytic activity">
    <reaction evidence="15 16">
        <text>UDP-N-acetyl-alpha-D-muramate + NADP(+) = UDP-N-acetyl-3-O-(1-carboxyvinyl)-alpha-D-glucosamine + NADPH + H(+)</text>
        <dbReference type="Rhea" id="RHEA:12248"/>
        <dbReference type="ChEBI" id="CHEBI:15378"/>
        <dbReference type="ChEBI" id="CHEBI:57783"/>
        <dbReference type="ChEBI" id="CHEBI:58349"/>
        <dbReference type="ChEBI" id="CHEBI:68483"/>
        <dbReference type="ChEBI" id="CHEBI:70757"/>
        <dbReference type="EC" id="1.3.1.98"/>
    </reaction>
</comment>
<dbReference type="InterPro" id="IPR006094">
    <property type="entry name" value="Oxid_FAD_bind_N"/>
</dbReference>
<evidence type="ECO:0000256" key="4">
    <source>
        <dbReference type="ARBA" id="ARBA00004752"/>
    </source>
</evidence>
<dbReference type="Pfam" id="PF02873">
    <property type="entry name" value="MurB_C"/>
    <property type="match status" value="1"/>
</dbReference>
<evidence type="ECO:0000256" key="1">
    <source>
        <dbReference type="ARBA" id="ARBA00001974"/>
    </source>
</evidence>
<dbReference type="GO" id="GO:0005829">
    <property type="term" value="C:cytosol"/>
    <property type="evidence" value="ECO:0007669"/>
    <property type="project" value="TreeGrafter"/>
</dbReference>
<evidence type="ECO:0000256" key="10">
    <source>
        <dbReference type="ARBA" id="ARBA00022960"/>
    </source>
</evidence>
<dbReference type="InterPro" id="IPR003170">
    <property type="entry name" value="MurB"/>
</dbReference>
<dbReference type="NCBIfam" id="TIGR00179">
    <property type="entry name" value="murB"/>
    <property type="match status" value="1"/>
</dbReference>
<feature type="active site" description="Proton donor" evidence="16">
    <location>
        <position position="238"/>
    </location>
</feature>
<dbReference type="UniPathway" id="UPA00219"/>
<dbReference type="GO" id="GO:0071555">
    <property type="term" value="P:cell wall organization"/>
    <property type="evidence" value="ECO:0007669"/>
    <property type="project" value="UniProtKB-KW"/>
</dbReference>
<evidence type="ECO:0000256" key="16">
    <source>
        <dbReference type="HAMAP-Rule" id="MF_00037"/>
    </source>
</evidence>
<evidence type="ECO:0000313" key="19">
    <source>
        <dbReference type="Proteomes" id="UP000179381"/>
    </source>
</evidence>
<evidence type="ECO:0000256" key="14">
    <source>
        <dbReference type="ARBA" id="ARBA00023316"/>
    </source>
</evidence>
<dbReference type="Gene3D" id="3.90.78.10">
    <property type="entry name" value="UDP-N-acetylenolpyruvoylglucosamine reductase, C-terminal domain"/>
    <property type="match status" value="1"/>
</dbReference>
<feature type="active site" evidence="16">
    <location>
        <position position="164"/>
    </location>
</feature>
<keyword evidence="13 16" id="KW-0131">Cell cycle</keyword>
<keyword evidence="9 16" id="KW-0521">NADP</keyword>
<evidence type="ECO:0000256" key="7">
    <source>
        <dbReference type="ARBA" id="ARBA00022630"/>
    </source>
</evidence>
<evidence type="ECO:0000313" key="18">
    <source>
        <dbReference type="EMBL" id="OGI92547.1"/>
    </source>
</evidence>
<feature type="domain" description="FAD-binding PCMH-type" evidence="17">
    <location>
        <begin position="17"/>
        <end position="188"/>
    </location>
</feature>
<keyword evidence="8 16" id="KW-0274">FAD</keyword>
<dbReference type="GO" id="GO:0008360">
    <property type="term" value="P:regulation of cell shape"/>
    <property type="evidence" value="ECO:0007669"/>
    <property type="project" value="UniProtKB-KW"/>
</dbReference>
<evidence type="ECO:0000256" key="9">
    <source>
        <dbReference type="ARBA" id="ARBA00022857"/>
    </source>
</evidence>
<proteinExistence type="inferred from homology"/>
<dbReference type="PANTHER" id="PTHR21071">
    <property type="entry name" value="UDP-N-ACETYLENOLPYRUVOYLGLUCOSAMINE REDUCTASE"/>
    <property type="match status" value="1"/>
</dbReference>
<dbReference type="EMBL" id="MFVH01000007">
    <property type="protein sequence ID" value="OGI92547.1"/>
    <property type="molecule type" value="Genomic_DNA"/>
</dbReference>
<evidence type="ECO:0000256" key="11">
    <source>
        <dbReference type="ARBA" id="ARBA00022984"/>
    </source>
</evidence>
<keyword evidence="7 16" id="KW-0285">Flavoprotein</keyword>
<dbReference type="InterPro" id="IPR016167">
    <property type="entry name" value="FAD-bd_PCMH_sub1"/>
</dbReference>
<dbReference type="Proteomes" id="UP000179381">
    <property type="component" value="Unassembled WGS sequence"/>
</dbReference>
<dbReference type="SUPFAM" id="SSF56194">
    <property type="entry name" value="Uridine diphospho-N-Acetylenolpyruvylglucosamine reductase, MurB, C-terminal domain"/>
    <property type="match status" value="1"/>
</dbReference>
<dbReference type="SUPFAM" id="SSF56176">
    <property type="entry name" value="FAD-binding/transporter-associated domain-like"/>
    <property type="match status" value="1"/>
</dbReference>
<accession>A0A1F6XEI8</accession>
<keyword evidence="6 16" id="KW-0132">Cell division</keyword>
<comment type="caution">
    <text evidence="18">The sequence shown here is derived from an EMBL/GenBank/DDBJ whole genome shotgun (WGS) entry which is preliminary data.</text>
</comment>
<dbReference type="Gene3D" id="3.30.465.10">
    <property type="match status" value="1"/>
</dbReference>
<sequence>MEILPNYDLTKLNTFGINAKAKFFVEIKEEGELTELFESPIFQKNPKLFLGGGSNVLLTEDFEGLVILNRVKGTEILEENTEEVVIRAMGGEIWHDLVNFVVERDYWGIENLAYIPGSVGAAPMQNIGAYGAELQNVLENVEAVEVATGAKKIFKKEECCFGYRDSAFKQEFKGKYFILAITIRLSKTEKKNISYKILKEYLEKNQIEVRSPKDIADAVTSIRKSKLPDPKVIGNAGSFFKNVFVGKEKLAALQKQYPELPYFLEGEKIKIPTAWLIEKCGPASPRHGGASWKGYREGDIGVHEKQALVLVNYGGGTGKEIKNLAEQIIDSVYSKFGLKLIPEVNVI</sequence>
<dbReference type="InterPro" id="IPR016169">
    <property type="entry name" value="FAD-bd_PCMH_sub2"/>
</dbReference>
<reference evidence="18 19" key="1">
    <citation type="journal article" date="2016" name="Nat. Commun.">
        <title>Thousands of microbial genomes shed light on interconnected biogeochemical processes in an aquifer system.</title>
        <authorList>
            <person name="Anantharaman K."/>
            <person name="Brown C.T."/>
            <person name="Hug L.A."/>
            <person name="Sharon I."/>
            <person name="Castelle C.J."/>
            <person name="Probst A.J."/>
            <person name="Thomas B.C."/>
            <person name="Singh A."/>
            <person name="Wilkins M.J."/>
            <person name="Karaoz U."/>
            <person name="Brodie E.L."/>
            <person name="Williams K.H."/>
            <person name="Hubbard S.S."/>
            <person name="Banfield J.F."/>
        </authorList>
    </citation>
    <scope>NUCLEOTIDE SEQUENCE [LARGE SCALE GENOMIC DNA]</scope>
</reference>
<evidence type="ECO:0000256" key="15">
    <source>
        <dbReference type="ARBA" id="ARBA00048914"/>
    </source>
</evidence>
<dbReference type="AlphaFoldDB" id="A0A1F6XEI8"/>
<dbReference type="NCBIfam" id="NF000755">
    <property type="entry name" value="PRK00046.1"/>
    <property type="match status" value="1"/>
</dbReference>
<evidence type="ECO:0000256" key="3">
    <source>
        <dbReference type="ARBA" id="ARBA00004496"/>
    </source>
</evidence>
<dbReference type="HAMAP" id="MF_00037">
    <property type="entry name" value="MurB"/>
    <property type="match status" value="1"/>
</dbReference>
<keyword evidence="5 16" id="KW-0963">Cytoplasm</keyword>
<name>A0A1F6XEI8_9BACT</name>
<keyword evidence="12 16" id="KW-0560">Oxidoreductase</keyword>
<dbReference type="PROSITE" id="PS51387">
    <property type="entry name" value="FAD_PCMH"/>
    <property type="match status" value="1"/>
</dbReference>
<comment type="function">
    <text evidence="2 16">Cell wall formation.</text>
</comment>
<dbReference type="Pfam" id="PF01565">
    <property type="entry name" value="FAD_binding_4"/>
    <property type="match status" value="1"/>
</dbReference>
<protein>
    <recommendedName>
        <fullName evidence="16">UDP-N-acetylenolpyruvoylglucosamine reductase</fullName>
        <ecNumber evidence="16">1.3.1.98</ecNumber>
    </recommendedName>
    <alternativeName>
        <fullName evidence="16">UDP-N-acetylmuramate dehydrogenase</fullName>
    </alternativeName>
</protein>
<comment type="similarity">
    <text evidence="16">Belongs to the MurB family.</text>
</comment>
<evidence type="ECO:0000256" key="8">
    <source>
        <dbReference type="ARBA" id="ARBA00022827"/>
    </source>
</evidence>
<comment type="cofactor">
    <cofactor evidence="1 16">
        <name>FAD</name>
        <dbReference type="ChEBI" id="CHEBI:57692"/>
    </cofactor>
</comment>
<evidence type="ECO:0000256" key="5">
    <source>
        <dbReference type="ARBA" id="ARBA00022490"/>
    </source>
</evidence>
<feature type="active site" evidence="16">
    <location>
        <position position="343"/>
    </location>
</feature>
<evidence type="ECO:0000256" key="6">
    <source>
        <dbReference type="ARBA" id="ARBA00022618"/>
    </source>
</evidence>
<organism evidence="18 19">
    <name type="scientific">Candidatus Nomurabacteria bacterium RIFCSPLOWO2_01_FULL_46_18</name>
    <dbReference type="NCBI Taxonomy" id="1801783"/>
    <lineage>
        <taxon>Bacteria</taxon>
        <taxon>Candidatus Nomuraibacteriota</taxon>
    </lineage>
</organism>
<dbReference type="PANTHER" id="PTHR21071:SF4">
    <property type="entry name" value="UDP-N-ACETYLENOLPYRUVOYLGLUCOSAMINE REDUCTASE"/>
    <property type="match status" value="1"/>
</dbReference>
<dbReference type="InterPro" id="IPR016166">
    <property type="entry name" value="FAD-bd_PCMH"/>
</dbReference>
<evidence type="ECO:0000256" key="2">
    <source>
        <dbReference type="ARBA" id="ARBA00003921"/>
    </source>
</evidence>
<keyword evidence="11 16" id="KW-0573">Peptidoglycan synthesis</keyword>
<comment type="pathway">
    <text evidence="4 16">Cell wall biogenesis; peptidoglycan biosynthesis.</text>
</comment>
<keyword evidence="14 16" id="KW-0961">Cell wall biogenesis/degradation</keyword>
<evidence type="ECO:0000256" key="13">
    <source>
        <dbReference type="ARBA" id="ARBA00023306"/>
    </source>
</evidence>
<comment type="subcellular location">
    <subcellularLocation>
        <location evidence="3 16">Cytoplasm</location>
    </subcellularLocation>
</comment>
<dbReference type="InterPro" id="IPR036635">
    <property type="entry name" value="MurB_C_sf"/>
</dbReference>